<dbReference type="SMART" id="SM00849">
    <property type="entry name" value="Lactamase_B"/>
    <property type="match status" value="1"/>
</dbReference>
<dbReference type="InterPro" id="IPR050855">
    <property type="entry name" value="NDM-1-like"/>
</dbReference>
<dbReference type="Proteomes" id="UP001470230">
    <property type="component" value="Unassembled WGS sequence"/>
</dbReference>
<proteinExistence type="predicted"/>
<evidence type="ECO:0000313" key="2">
    <source>
        <dbReference type="EMBL" id="KAK8836612.1"/>
    </source>
</evidence>
<accession>A0ABR2GTC9</accession>
<dbReference type="InterPro" id="IPR036866">
    <property type="entry name" value="RibonucZ/Hydroxyglut_hydro"/>
</dbReference>
<dbReference type="Gene3D" id="3.60.15.10">
    <property type="entry name" value="Ribonuclease Z/Hydroxyacylglutathione hydrolase-like"/>
    <property type="match status" value="1"/>
</dbReference>
<comment type="caution">
    <text evidence="2">The sequence shown here is derived from an EMBL/GenBank/DDBJ whole genome shotgun (WGS) entry which is preliminary data.</text>
</comment>
<evidence type="ECO:0000313" key="3">
    <source>
        <dbReference type="Proteomes" id="UP001470230"/>
    </source>
</evidence>
<sequence>MNDRRQPTTLKPVFENEDAVVYKPREDLWLLHTQEGVPVSIYILEGSEKALVIDAGHLIKNFKDLIKKVTQKPFILALTHGHIDHVGSIDEFDTIYMDQADKSLIPNYKGKIENIRNGYTFDLGNREIEVIEMHGHTLGSIGFLDKKGKYLISGDAIGNSACWMHVSKYPLESLIGTLKHLISIKDKWTEIYPGHYNETDRTLDLQYVEDLLDLANKICYTKDFTAQPYESKEFKFDFQPMIAYGNNGVGIIYNPKRLHFV</sequence>
<evidence type="ECO:0000259" key="1">
    <source>
        <dbReference type="SMART" id="SM00849"/>
    </source>
</evidence>
<gene>
    <name evidence="2" type="ORF">M9Y10_037546</name>
</gene>
<keyword evidence="3" id="KW-1185">Reference proteome</keyword>
<organism evidence="2 3">
    <name type="scientific">Tritrichomonas musculus</name>
    <dbReference type="NCBI Taxonomy" id="1915356"/>
    <lineage>
        <taxon>Eukaryota</taxon>
        <taxon>Metamonada</taxon>
        <taxon>Parabasalia</taxon>
        <taxon>Tritrichomonadida</taxon>
        <taxon>Tritrichomonadidae</taxon>
        <taxon>Tritrichomonas</taxon>
    </lineage>
</organism>
<protein>
    <recommendedName>
        <fullName evidence="1">Metallo-beta-lactamase domain-containing protein</fullName>
    </recommendedName>
</protein>
<dbReference type="PANTHER" id="PTHR42951:SF22">
    <property type="entry name" value="METALLO BETA-LACTAMASE SUPERFAMILY LIPOPROTEIN"/>
    <property type="match status" value="1"/>
</dbReference>
<dbReference type="InterPro" id="IPR001279">
    <property type="entry name" value="Metallo-B-lactamas"/>
</dbReference>
<feature type="domain" description="Metallo-beta-lactamase" evidence="1">
    <location>
        <begin position="38"/>
        <end position="195"/>
    </location>
</feature>
<reference evidence="2 3" key="1">
    <citation type="submission" date="2024-04" db="EMBL/GenBank/DDBJ databases">
        <title>Tritrichomonas musculus Genome.</title>
        <authorList>
            <person name="Alves-Ferreira E."/>
            <person name="Grigg M."/>
            <person name="Lorenzi H."/>
            <person name="Galac M."/>
        </authorList>
    </citation>
    <scope>NUCLEOTIDE SEQUENCE [LARGE SCALE GENOMIC DNA]</scope>
    <source>
        <strain evidence="2 3">EAF2021</strain>
    </source>
</reference>
<dbReference type="EMBL" id="JAPFFF010000064">
    <property type="protein sequence ID" value="KAK8836612.1"/>
    <property type="molecule type" value="Genomic_DNA"/>
</dbReference>
<dbReference type="SUPFAM" id="SSF56281">
    <property type="entry name" value="Metallo-hydrolase/oxidoreductase"/>
    <property type="match status" value="1"/>
</dbReference>
<name>A0ABR2GTC9_9EUKA</name>
<dbReference type="Pfam" id="PF00753">
    <property type="entry name" value="Lactamase_B"/>
    <property type="match status" value="2"/>
</dbReference>
<dbReference type="PANTHER" id="PTHR42951">
    <property type="entry name" value="METALLO-BETA-LACTAMASE DOMAIN-CONTAINING"/>
    <property type="match status" value="1"/>
</dbReference>